<protein>
    <submittedName>
        <fullName evidence="1">Uncharacterized protein</fullName>
    </submittedName>
</protein>
<organism evidence="1 2">
    <name type="scientific">Porites lobata</name>
    <dbReference type="NCBI Taxonomy" id="104759"/>
    <lineage>
        <taxon>Eukaryota</taxon>
        <taxon>Metazoa</taxon>
        <taxon>Cnidaria</taxon>
        <taxon>Anthozoa</taxon>
        <taxon>Hexacorallia</taxon>
        <taxon>Scleractinia</taxon>
        <taxon>Fungiina</taxon>
        <taxon>Poritidae</taxon>
        <taxon>Porites</taxon>
    </lineage>
</organism>
<evidence type="ECO:0000313" key="2">
    <source>
        <dbReference type="Proteomes" id="UP001159405"/>
    </source>
</evidence>
<keyword evidence="2" id="KW-1185">Reference proteome</keyword>
<accession>A0ABN8MX11</accession>
<name>A0ABN8MX11_9CNID</name>
<proteinExistence type="predicted"/>
<comment type="caution">
    <text evidence="1">The sequence shown here is derived from an EMBL/GenBank/DDBJ whole genome shotgun (WGS) entry which is preliminary data.</text>
</comment>
<reference evidence="1 2" key="1">
    <citation type="submission" date="2022-05" db="EMBL/GenBank/DDBJ databases">
        <authorList>
            <consortium name="Genoscope - CEA"/>
            <person name="William W."/>
        </authorList>
    </citation>
    <scope>NUCLEOTIDE SEQUENCE [LARGE SCALE GENOMIC DNA]</scope>
</reference>
<evidence type="ECO:0000313" key="1">
    <source>
        <dbReference type="EMBL" id="CAH3033894.1"/>
    </source>
</evidence>
<feature type="non-terminal residue" evidence="1">
    <location>
        <position position="1"/>
    </location>
</feature>
<dbReference type="Proteomes" id="UP001159405">
    <property type="component" value="Unassembled WGS sequence"/>
</dbReference>
<sequence>HKLTQEATKPDDEKFVPLRTCQHQLTRKELKDYSVQSTTSENSFPIWHLSMNPLGCFCERILNFSGHMSKTKPFKKLRLDELTELNSVILRGGRFFIPTSMRKEMFERIHQGHMVIEKSKQRA</sequence>
<dbReference type="EMBL" id="CALNXK010000002">
    <property type="protein sequence ID" value="CAH3033894.1"/>
    <property type="molecule type" value="Genomic_DNA"/>
</dbReference>
<gene>
    <name evidence="1" type="ORF">PLOB_00016145</name>
</gene>